<sequence length="435" mass="50315">MAKSYGNWVVEVGRVREIRRGRYQEELAEKEYREEIKKGGQGRRKGRFQGGWSKKRKKRMLELLTVCIPNGHQFDVLYHLLKTHERRNYNTPMHQQGTFGLLLIVAAKYLIRPTIKKYIRCPRPNADAPPNTGISTSPTAPQSSAPLEAPPDTVINVEKLLNIMQEMLNFTQRTPDIDNHQLVPHGANKHPPTAYRKHPQRNQRSSAQPSARPRESSPEEQGAGRETHAEHQNVTWRLRSCIFWNGKQKDIPLAFLHIYIEEADGECKMWFLDLSISFVIPSNRKSCPFLGFNASLPTSEEPSLLLQKIFRPLCPLGMQFSLVSIHHEKIRDFKLSVEYNKKALIQFGTLYFIYSASPIFQLRRYHRFSTPCGLRHHQNWVDYWTTWSETGIKVDSGLRLTDRATTCFYVQITNAKACTTIGISWRLDLICHFTE</sequence>
<dbReference type="KEGG" id="dpx:DAPPUDRAFT_105270"/>
<feature type="region of interest" description="Disordered" evidence="1">
    <location>
        <begin position="121"/>
        <end position="150"/>
    </location>
</feature>
<feature type="compositionally biased region" description="Low complexity" evidence="1">
    <location>
        <begin position="135"/>
        <end position="146"/>
    </location>
</feature>
<dbReference type="InParanoid" id="E9GPZ0"/>
<evidence type="ECO:0000313" key="3">
    <source>
        <dbReference type="Proteomes" id="UP000000305"/>
    </source>
</evidence>
<dbReference type="HOGENOM" id="CLU_630485_0_0_1"/>
<evidence type="ECO:0000313" key="2">
    <source>
        <dbReference type="EMBL" id="EFX78510.1"/>
    </source>
</evidence>
<reference evidence="2 3" key="1">
    <citation type="journal article" date="2011" name="Science">
        <title>The ecoresponsive genome of Daphnia pulex.</title>
        <authorList>
            <person name="Colbourne J.K."/>
            <person name="Pfrender M.E."/>
            <person name="Gilbert D."/>
            <person name="Thomas W.K."/>
            <person name="Tucker A."/>
            <person name="Oakley T.H."/>
            <person name="Tokishita S."/>
            <person name="Aerts A."/>
            <person name="Arnold G.J."/>
            <person name="Basu M.K."/>
            <person name="Bauer D.J."/>
            <person name="Caceres C.E."/>
            <person name="Carmel L."/>
            <person name="Casola C."/>
            <person name="Choi J.H."/>
            <person name="Detter J.C."/>
            <person name="Dong Q."/>
            <person name="Dusheyko S."/>
            <person name="Eads B.D."/>
            <person name="Frohlich T."/>
            <person name="Geiler-Samerotte K.A."/>
            <person name="Gerlach D."/>
            <person name="Hatcher P."/>
            <person name="Jogdeo S."/>
            <person name="Krijgsveld J."/>
            <person name="Kriventseva E.V."/>
            <person name="Kultz D."/>
            <person name="Laforsch C."/>
            <person name="Lindquist E."/>
            <person name="Lopez J."/>
            <person name="Manak J.R."/>
            <person name="Muller J."/>
            <person name="Pangilinan J."/>
            <person name="Patwardhan R.P."/>
            <person name="Pitluck S."/>
            <person name="Pritham E.J."/>
            <person name="Rechtsteiner A."/>
            <person name="Rho M."/>
            <person name="Rogozin I.B."/>
            <person name="Sakarya O."/>
            <person name="Salamov A."/>
            <person name="Schaack S."/>
            <person name="Shapiro H."/>
            <person name="Shiga Y."/>
            <person name="Skalitzky C."/>
            <person name="Smith Z."/>
            <person name="Souvorov A."/>
            <person name="Sung W."/>
            <person name="Tang Z."/>
            <person name="Tsuchiya D."/>
            <person name="Tu H."/>
            <person name="Vos H."/>
            <person name="Wang M."/>
            <person name="Wolf Y.I."/>
            <person name="Yamagata H."/>
            <person name="Yamada T."/>
            <person name="Ye Y."/>
            <person name="Shaw J.R."/>
            <person name="Andrews J."/>
            <person name="Crease T.J."/>
            <person name="Tang H."/>
            <person name="Lucas S.M."/>
            <person name="Robertson H.M."/>
            <person name="Bork P."/>
            <person name="Koonin E.V."/>
            <person name="Zdobnov E.M."/>
            <person name="Grigoriev I.V."/>
            <person name="Lynch M."/>
            <person name="Boore J.L."/>
        </authorList>
    </citation>
    <scope>NUCLEOTIDE SEQUENCE [LARGE SCALE GENOMIC DNA]</scope>
</reference>
<evidence type="ECO:0000256" key="1">
    <source>
        <dbReference type="SAM" id="MobiDB-lite"/>
    </source>
</evidence>
<dbReference type="AlphaFoldDB" id="E9GPZ0"/>
<feature type="region of interest" description="Disordered" evidence="1">
    <location>
        <begin position="176"/>
        <end position="230"/>
    </location>
</feature>
<gene>
    <name evidence="2" type="ORF">DAPPUDRAFT_105270</name>
</gene>
<dbReference type="Proteomes" id="UP000000305">
    <property type="component" value="Unassembled WGS sequence"/>
</dbReference>
<keyword evidence="3" id="KW-1185">Reference proteome</keyword>
<proteinExistence type="predicted"/>
<protein>
    <submittedName>
        <fullName evidence="2">Uncharacterized protein</fullName>
    </submittedName>
</protein>
<organism evidence="2 3">
    <name type="scientific">Daphnia pulex</name>
    <name type="common">Water flea</name>
    <dbReference type="NCBI Taxonomy" id="6669"/>
    <lineage>
        <taxon>Eukaryota</taxon>
        <taxon>Metazoa</taxon>
        <taxon>Ecdysozoa</taxon>
        <taxon>Arthropoda</taxon>
        <taxon>Crustacea</taxon>
        <taxon>Branchiopoda</taxon>
        <taxon>Diplostraca</taxon>
        <taxon>Cladocera</taxon>
        <taxon>Anomopoda</taxon>
        <taxon>Daphniidae</taxon>
        <taxon>Daphnia</taxon>
    </lineage>
</organism>
<feature type="compositionally biased region" description="Basic and acidic residues" evidence="1">
    <location>
        <begin position="212"/>
        <end position="230"/>
    </location>
</feature>
<dbReference type="EMBL" id="GL732557">
    <property type="protein sequence ID" value="EFX78510.1"/>
    <property type="molecule type" value="Genomic_DNA"/>
</dbReference>
<name>E9GPZ0_DAPPU</name>
<accession>E9GPZ0</accession>